<dbReference type="PANTHER" id="PTHR13379">
    <property type="entry name" value="UNCHARACTERIZED DUF1308"/>
    <property type="match status" value="1"/>
</dbReference>
<feature type="region of interest" description="Disordered" evidence="1">
    <location>
        <begin position="492"/>
        <end position="522"/>
    </location>
</feature>
<gene>
    <name evidence="2" type="ORF">SCUCBS95973_005961</name>
</gene>
<evidence type="ECO:0000313" key="2">
    <source>
        <dbReference type="EMBL" id="CAK7225728.1"/>
    </source>
</evidence>
<reference evidence="2 3" key="1">
    <citation type="submission" date="2024-01" db="EMBL/GenBank/DDBJ databases">
        <authorList>
            <person name="Allen C."/>
            <person name="Tagirdzhanova G."/>
        </authorList>
    </citation>
    <scope>NUCLEOTIDE SEQUENCE [LARGE SCALE GENOMIC DNA]</scope>
</reference>
<proteinExistence type="predicted"/>
<protein>
    <recommendedName>
        <fullName evidence="4">DUF1308 domain-containing protein</fullName>
    </recommendedName>
</protein>
<evidence type="ECO:0008006" key="4">
    <source>
        <dbReference type="Google" id="ProtNLM"/>
    </source>
</evidence>
<dbReference type="Proteomes" id="UP001642405">
    <property type="component" value="Unassembled WGS sequence"/>
</dbReference>
<feature type="region of interest" description="Disordered" evidence="1">
    <location>
        <begin position="592"/>
        <end position="612"/>
    </location>
</feature>
<comment type="caution">
    <text evidence="2">The sequence shown here is derived from an EMBL/GenBank/DDBJ whole genome shotgun (WGS) entry which is preliminary data.</text>
</comment>
<evidence type="ECO:0000256" key="1">
    <source>
        <dbReference type="SAM" id="MobiDB-lite"/>
    </source>
</evidence>
<dbReference type="EMBL" id="CAWUHB010000034">
    <property type="protein sequence ID" value="CAK7225728.1"/>
    <property type="molecule type" value="Genomic_DNA"/>
</dbReference>
<keyword evidence="3" id="KW-1185">Reference proteome</keyword>
<sequence>MESDYSIAKTTAPSAPAAVDDSPAGLVARWTTLIREYEAFEELLRAHHKQPRWTGLQSYLSILRVEAGQTDRLVERAARGEGDSNKWRGEYRLMATTLAAKEGMWRLTKTCRGVLALDRRFSMPRVRVRAQAQAQARAHGRAAEVAEECLQMDRKSRAAAVGAKGTRDDSIFVNAVVDNGREWLRVLTTTSAQVMIELADNGWEWGEEGEGDEKEEGEAKDELEDIAEMSLVQTAMALMRAAQTHRCKGAYPRICIVLTRVDEAGGDGVGCADKETQRQAAEIAHYLGKARRGLAAYAARLPPDIDGKHIGVAIHTARAPRTLAQPPDDGSLEATLRRMLPDLSDRLTATVNIDTSILVGLASDITHGAVAIQPWFPQQRHDEIRKEAVHPGQVLKTLMGEALRGRRLVCTQEAATAFRSMIRHMAQPSEKQRAQCLLGDARDDGGDNGRPLDRMALVQRFRALSQYPEFIPDDLMLPIEEQGTAWGLEQIERVSRRGRPSSTSSTSTRIVTSSPSSSPPCPGLSLPAVACRVAQGIASTANHNPTLAVFFYGWALGHTTITTNLEARNRIARLLEQHRTSSHEQGPLVWVSRTARSLNGTNPADGRRDSKR</sequence>
<accession>A0ABP0C1G7</accession>
<evidence type="ECO:0000313" key="3">
    <source>
        <dbReference type="Proteomes" id="UP001642405"/>
    </source>
</evidence>
<feature type="region of interest" description="Disordered" evidence="1">
    <location>
        <begin position="1"/>
        <end position="20"/>
    </location>
</feature>
<organism evidence="2 3">
    <name type="scientific">Sporothrix curviconia</name>
    <dbReference type="NCBI Taxonomy" id="1260050"/>
    <lineage>
        <taxon>Eukaryota</taxon>
        <taxon>Fungi</taxon>
        <taxon>Dikarya</taxon>
        <taxon>Ascomycota</taxon>
        <taxon>Pezizomycotina</taxon>
        <taxon>Sordariomycetes</taxon>
        <taxon>Sordariomycetidae</taxon>
        <taxon>Ophiostomatales</taxon>
        <taxon>Ophiostomataceae</taxon>
        <taxon>Sporothrix</taxon>
    </lineage>
</organism>
<name>A0ABP0C1G7_9PEZI</name>
<feature type="compositionally biased region" description="Low complexity" evidence="1">
    <location>
        <begin position="500"/>
        <end position="516"/>
    </location>
</feature>
<dbReference type="PANTHER" id="PTHR13379:SF0">
    <property type="entry name" value="UPF0415 PROTEIN C7ORF25"/>
    <property type="match status" value="1"/>
</dbReference>